<dbReference type="Gene3D" id="3.10.10.10">
    <property type="entry name" value="HIV Type 1 Reverse Transcriptase, subunit A, domain 1"/>
    <property type="match status" value="1"/>
</dbReference>
<dbReference type="Gene3D" id="1.10.340.70">
    <property type="match status" value="1"/>
</dbReference>
<dbReference type="FunFam" id="3.30.70.270:FF:000020">
    <property type="entry name" value="Transposon Tf2-6 polyprotein-like Protein"/>
    <property type="match status" value="1"/>
</dbReference>
<feature type="region of interest" description="Disordered" evidence="7">
    <location>
        <begin position="117"/>
        <end position="137"/>
    </location>
</feature>
<dbReference type="SUPFAM" id="SSF56672">
    <property type="entry name" value="DNA/RNA polymerases"/>
    <property type="match status" value="1"/>
</dbReference>
<evidence type="ECO:0000256" key="7">
    <source>
        <dbReference type="SAM" id="MobiDB-lite"/>
    </source>
</evidence>
<keyword evidence="2" id="KW-0548">Nucleotidyltransferase</keyword>
<dbReference type="Pfam" id="PF17919">
    <property type="entry name" value="RT_RNaseH_2"/>
    <property type="match status" value="1"/>
</dbReference>
<dbReference type="CDD" id="cd09274">
    <property type="entry name" value="RNase_HI_RT_Ty3"/>
    <property type="match status" value="1"/>
</dbReference>
<dbReference type="GO" id="GO:0016787">
    <property type="term" value="F:hydrolase activity"/>
    <property type="evidence" value="ECO:0007669"/>
    <property type="project" value="UniProtKB-KW"/>
</dbReference>
<name>A0A1E1XML3_AMBSC</name>
<dbReference type="SUPFAM" id="SSF53098">
    <property type="entry name" value="Ribonuclease H-like"/>
    <property type="match status" value="1"/>
</dbReference>
<dbReference type="FunFam" id="3.10.20.370:FF:000001">
    <property type="entry name" value="Retrovirus-related Pol polyprotein from transposon 17.6-like protein"/>
    <property type="match status" value="1"/>
</dbReference>
<dbReference type="PANTHER" id="PTHR37984">
    <property type="entry name" value="PROTEIN CBG26694"/>
    <property type="match status" value="1"/>
</dbReference>
<dbReference type="GO" id="GO:0003676">
    <property type="term" value="F:nucleic acid binding"/>
    <property type="evidence" value="ECO:0007669"/>
    <property type="project" value="InterPro"/>
</dbReference>
<feature type="non-terminal residue" evidence="10">
    <location>
        <position position="1"/>
    </location>
</feature>
<feature type="compositionally biased region" description="Basic and acidic residues" evidence="7">
    <location>
        <begin position="123"/>
        <end position="133"/>
    </location>
</feature>
<dbReference type="Pfam" id="PF00665">
    <property type="entry name" value="rve"/>
    <property type="match status" value="1"/>
</dbReference>
<evidence type="ECO:0000256" key="3">
    <source>
        <dbReference type="ARBA" id="ARBA00022722"/>
    </source>
</evidence>
<feature type="compositionally biased region" description="Basic and acidic residues" evidence="7">
    <location>
        <begin position="1163"/>
        <end position="1174"/>
    </location>
</feature>
<dbReference type="PROSITE" id="PS50878">
    <property type="entry name" value="RT_POL"/>
    <property type="match status" value="1"/>
</dbReference>
<dbReference type="InterPro" id="IPR000477">
    <property type="entry name" value="RT_dom"/>
</dbReference>
<reference evidence="10" key="2">
    <citation type="journal article" date="2017" name="Front. Cell. Infect. Microbiol.">
        <title>Analysis of the Salivary Gland Transcriptome of Unfed and Partially Fed Amblyomma sculptum Ticks and Descriptive Proteome of the Saliva.</title>
        <authorList>
            <person name="Esteves E."/>
            <person name="Maruyama S.R."/>
            <person name="Kawahara R."/>
            <person name="Fujita A."/>
            <person name="Martins L.A."/>
            <person name="Righi A.A."/>
            <person name="Costa F.B."/>
            <person name="Palmisano G."/>
            <person name="Labruna M.B."/>
            <person name="Sa-Nunes A."/>
            <person name="Ribeiro J.M.C."/>
            <person name="Fogaca A.C."/>
        </authorList>
    </citation>
    <scope>NUCLEOTIDE SEQUENCE</scope>
</reference>
<keyword evidence="6" id="KW-0695">RNA-directed DNA polymerase</keyword>
<keyword evidence="2" id="KW-0808">Transferase</keyword>
<dbReference type="GO" id="GO:0042575">
    <property type="term" value="C:DNA polymerase complex"/>
    <property type="evidence" value="ECO:0007669"/>
    <property type="project" value="UniProtKB-ARBA"/>
</dbReference>
<dbReference type="InterPro" id="IPR001584">
    <property type="entry name" value="Integrase_cat-core"/>
</dbReference>
<dbReference type="Gene3D" id="3.30.70.270">
    <property type="match status" value="2"/>
</dbReference>
<dbReference type="CDD" id="cd01647">
    <property type="entry name" value="RT_LTR"/>
    <property type="match status" value="1"/>
</dbReference>
<sequence>RFVCGLSDESLQQRLFAEKDLTFNTAYDIAVRAESAGHQQREIRRNTEPVHQTSNQVRKPSVVVKSVKKAQRCWQCDDQHNPQGCRFQSATCNFCHKRGHIERACITKWRLAKIKSQPNHSVDAAENKPRSDLHGTTSAAPSLLYDLNTMNLGTRPKIFTEVSVHHQLIKFKVDSGAACTLISEDTFRTSWPSDAPALQQDDTHLRTWSAQNLPLLGSANVQVNYNSQTHTLPLLVVKGSGSSLLGRNWFSPLGVMICGIHQTPSQNMVEQLQEKYERVFSEEIPGNEGPPVTLELLDNAQPKFLKARTVPFALRASVEKELDKLEQQGVIEPPQHSEWATPLVVVRKKNGTIRLCGDYRSTVNLATKASSYPLPTPEEVFSVLRGAKVFSTLDLTQAYQQLKVSESTAELLAINTLKGLYKVKRLPFGVAAAPAIFQKFMETVLQGLPGVCVNLDDVIISGTSTEEHAVRLELVLERLANANLRISKAKGCFAVPEVQLLGHRIDAEGIHPTEDEVRAITEARAPTNKQELQAFLGLLTFYDRFLEQRATVANDLYQLLRKDVTWTWSPRHQQSFDALKDLIRRCTVLRHYDERKPLLLACDASPYGVGAVLSQTDDQGREAPIAFASRTLSQAERNYAQLDKEGLAIVYAVTHLHQYIAGRKVTFITDHRPLMGILGPQKPMPPTLSPRMTRWCIKLSAYDYDLVYRNGSKHQNADALSRLPLDATVDEPFPPGDVLMFEALPEPLLTAATVAASTQKCAALRLVYTAVQQGNVHKLKGDNFDAYRRRATELSTHRGCIIFGSRVVIPRELRAQAMTLIHAGHRGIVAMKKCARSYMWWPGIDNDIETVVRECKPCQSSRSAPPKAPVPEWEKPDTPWHTLHIDFAGPIEGCTFLVVVDAYTKWLEIRQMGQTTSAAVIDNLRSLFATFGLPRKVVSDNGTPFVSVEILKFYRDNGISSVTSAPYHPATNGQAERYVAELKRALERDQTGSLQCRLVRFLFKQHTTVQSTTGQTPAKMMFEREMRTQLTAILPEPKAETFREEKPIPRCGTLNEGQRVLARQFLKKPRWEEATIVKRIGLRSWLVNIHGTVARRHLNQLRKFKTPSESCPPAERTRAPSTHIAWHLSPEDETSPRADLEDTANNSQPTSVSPPSAQSQRASTRERRPPARYQ</sequence>
<accession>A0A1E1XML3</accession>
<evidence type="ECO:0000256" key="1">
    <source>
        <dbReference type="ARBA" id="ARBA00012493"/>
    </source>
</evidence>
<dbReference type="InterPro" id="IPR036397">
    <property type="entry name" value="RNaseH_sf"/>
</dbReference>
<feature type="compositionally biased region" description="Polar residues" evidence="7">
    <location>
        <begin position="49"/>
        <end position="58"/>
    </location>
</feature>
<dbReference type="EC" id="2.7.7.49" evidence="1"/>
<dbReference type="GO" id="GO:0004519">
    <property type="term" value="F:endonuclease activity"/>
    <property type="evidence" value="ECO:0007669"/>
    <property type="project" value="UniProtKB-KW"/>
</dbReference>
<dbReference type="InterPro" id="IPR041588">
    <property type="entry name" value="Integrase_H2C2"/>
</dbReference>
<dbReference type="PANTHER" id="PTHR37984:SF12">
    <property type="entry name" value="RIBONUCLEASE H"/>
    <property type="match status" value="1"/>
</dbReference>
<dbReference type="SUPFAM" id="SSF50630">
    <property type="entry name" value="Acid proteases"/>
    <property type="match status" value="1"/>
</dbReference>
<dbReference type="InterPro" id="IPR021109">
    <property type="entry name" value="Peptidase_aspartic_dom_sf"/>
</dbReference>
<feature type="compositionally biased region" description="Basic and acidic residues" evidence="7">
    <location>
        <begin position="39"/>
        <end position="48"/>
    </location>
</feature>
<evidence type="ECO:0000256" key="4">
    <source>
        <dbReference type="ARBA" id="ARBA00022759"/>
    </source>
</evidence>
<feature type="domain" description="Integrase catalytic" evidence="9">
    <location>
        <begin position="875"/>
        <end position="986"/>
    </location>
</feature>
<dbReference type="InterPro" id="IPR050951">
    <property type="entry name" value="Retrovirus_Pol_polyprotein"/>
</dbReference>
<dbReference type="PROSITE" id="PS50994">
    <property type="entry name" value="INTEGRASE"/>
    <property type="match status" value="1"/>
</dbReference>
<dbReference type="AlphaFoldDB" id="A0A1E1XML3"/>
<keyword evidence="3" id="KW-0540">Nuclease</keyword>
<reference evidence="10" key="1">
    <citation type="submission" date="2016-09" db="EMBL/GenBank/DDBJ databases">
        <authorList>
            <person name="Capua I."/>
            <person name="De Benedictis P."/>
            <person name="Joannis T."/>
            <person name="Lombin L.H."/>
            <person name="Cattoli G."/>
        </authorList>
    </citation>
    <scope>NUCLEOTIDE SEQUENCE</scope>
</reference>
<evidence type="ECO:0000256" key="2">
    <source>
        <dbReference type="ARBA" id="ARBA00022695"/>
    </source>
</evidence>
<feature type="compositionally biased region" description="Polar residues" evidence="7">
    <location>
        <begin position="1143"/>
        <end position="1162"/>
    </location>
</feature>
<dbReference type="InterPro" id="IPR012337">
    <property type="entry name" value="RNaseH-like_sf"/>
</dbReference>
<feature type="domain" description="Reverse transcriptase" evidence="8">
    <location>
        <begin position="327"/>
        <end position="540"/>
    </location>
</feature>
<dbReference type="EMBL" id="GFAA01002959">
    <property type="protein sequence ID" value="JAU00476.1"/>
    <property type="molecule type" value="mRNA"/>
</dbReference>
<feature type="non-terminal residue" evidence="10">
    <location>
        <position position="1174"/>
    </location>
</feature>
<evidence type="ECO:0000256" key="6">
    <source>
        <dbReference type="ARBA" id="ARBA00022918"/>
    </source>
</evidence>
<dbReference type="Pfam" id="PF00077">
    <property type="entry name" value="RVP"/>
    <property type="match status" value="1"/>
</dbReference>
<evidence type="ECO:0000259" key="9">
    <source>
        <dbReference type="PROSITE" id="PS50994"/>
    </source>
</evidence>
<dbReference type="InterPro" id="IPR043128">
    <property type="entry name" value="Rev_trsase/Diguanyl_cyclase"/>
</dbReference>
<proteinExistence type="evidence at transcript level"/>
<dbReference type="GO" id="GO:0003964">
    <property type="term" value="F:RNA-directed DNA polymerase activity"/>
    <property type="evidence" value="ECO:0007669"/>
    <property type="project" value="UniProtKB-KW"/>
</dbReference>
<feature type="region of interest" description="Disordered" evidence="7">
    <location>
        <begin position="1104"/>
        <end position="1174"/>
    </location>
</feature>
<organism evidence="10">
    <name type="scientific">Amblyomma sculptum</name>
    <name type="common">Tick</name>
    <dbReference type="NCBI Taxonomy" id="1581419"/>
    <lineage>
        <taxon>Eukaryota</taxon>
        <taxon>Metazoa</taxon>
        <taxon>Ecdysozoa</taxon>
        <taxon>Arthropoda</taxon>
        <taxon>Chelicerata</taxon>
        <taxon>Arachnida</taxon>
        <taxon>Acari</taxon>
        <taxon>Parasitiformes</taxon>
        <taxon>Ixodida</taxon>
        <taxon>Ixodoidea</taxon>
        <taxon>Ixodidae</taxon>
        <taxon>Amblyomminae</taxon>
        <taxon>Amblyomma</taxon>
    </lineage>
</organism>
<evidence type="ECO:0000256" key="5">
    <source>
        <dbReference type="ARBA" id="ARBA00022801"/>
    </source>
</evidence>
<dbReference type="FunFam" id="3.30.420.10:FF:000063">
    <property type="entry name" value="Retrovirus-related Pol polyprotein from transposon 297-like Protein"/>
    <property type="match status" value="1"/>
</dbReference>
<dbReference type="InterPro" id="IPR018061">
    <property type="entry name" value="Retropepsins"/>
</dbReference>
<dbReference type="FunFam" id="1.10.340.70:FF:000003">
    <property type="entry name" value="Protein CBG25708"/>
    <property type="match status" value="1"/>
</dbReference>
<dbReference type="GO" id="GO:0015074">
    <property type="term" value="P:DNA integration"/>
    <property type="evidence" value="ECO:0007669"/>
    <property type="project" value="InterPro"/>
</dbReference>
<evidence type="ECO:0000259" key="8">
    <source>
        <dbReference type="PROSITE" id="PS50878"/>
    </source>
</evidence>
<evidence type="ECO:0000313" key="10">
    <source>
        <dbReference type="EMBL" id="JAU00476.1"/>
    </source>
</evidence>
<dbReference type="InterPro" id="IPR041577">
    <property type="entry name" value="RT_RNaseH_2"/>
</dbReference>
<protein>
    <recommendedName>
        <fullName evidence="1">RNA-directed DNA polymerase</fullName>
        <ecNumber evidence="1">2.7.7.49</ecNumber>
    </recommendedName>
</protein>
<dbReference type="Gene3D" id="3.10.20.370">
    <property type="match status" value="1"/>
</dbReference>
<dbReference type="Pfam" id="PF00078">
    <property type="entry name" value="RVT_1"/>
    <property type="match status" value="1"/>
</dbReference>
<dbReference type="Pfam" id="PF17921">
    <property type="entry name" value="Integrase_H2C2"/>
    <property type="match status" value="1"/>
</dbReference>
<keyword evidence="5" id="KW-0378">Hydrolase</keyword>
<dbReference type="InterPro" id="IPR043502">
    <property type="entry name" value="DNA/RNA_pol_sf"/>
</dbReference>
<feature type="region of interest" description="Disordered" evidence="7">
    <location>
        <begin position="38"/>
        <end position="60"/>
    </location>
</feature>
<dbReference type="Gene3D" id="2.40.70.10">
    <property type="entry name" value="Acid Proteases"/>
    <property type="match status" value="1"/>
</dbReference>
<keyword evidence="4" id="KW-0255">Endonuclease</keyword>
<dbReference type="Gene3D" id="3.30.420.10">
    <property type="entry name" value="Ribonuclease H-like superfamily/Ribonuclease H"/>
    <property type="match status" value="1"/>
</dbReference>